<comment type="caution">
    <text evidence="1">The sequence shown here is derived from an EMBL/GenBank/DDBJ whole genome shotgun (WGS) entry which is preliminary data.</text>
</comment>
<organism evidence="1 2">
    <name type="scientific">Thalassotalea marina</name>
    <dbReference type="NCBI Taxonomy" id="1673741"/>
    <lineage>
        <taxon>Bacteria</taxon>
        <taxon>Pseudomonadati</taxon>
        <taxon>Pseudomonadota</taxon>
        <taxon>Gammaproteobacteria</taxon>
        <taxon>Alteromonadales</taxon>
        <taxon>Colwelliaceae</taxon>
        <taxon>Thalassotalea</taxon>
    </lineage>
</organism>
<name>A0A919BFQ7_9GAMM</name>
<accession>A0A919BFQ7</accession>
<reference evidence="1" key="2">
    <citation type="submission" date="2020-09" db="EMBL/GenBank/DDBJ databases">
        <authorList>
            <person name="Sun Q."/>
            <person name="Kim S."/>
        </authorList>
    </citation>
    <scope>NUCLEOTIDE SEQUENCE</scope>
    <source>
        <strain evidence="1">KCTC 42731</strain>
    </source>
</reference>
<keyword evidence="2" id="KW-1185">Reference proteome</keyword>
<dbReference type="Proteomes" id="UP000623842">
    <property type="component" value="Unassembled WGS sequence"/>
</dbReference>
<proteinExistence type="predicted"/>
<sequence>MQAAIDREVLLERRHYQADYSVLWDKLSLAQKFAASSLTQFGYDLAFIRNSSMGSLAVLMCDGNVATISDEGEIDTSPTITIRP</sequence>
<dbReference type="RefSeq" id="WP_229854604.1">
    <property type="nucleotide sequence ID" value="NZ_BNCK01000003.1"/>
</dbReference>
<reference evidence="1" key="1">
    <citation type="journal article" date="2014" name="Int. J. Syst. Evol. Microbiol.">
        <title>Complete genome sequence of Corynebacterium casei LMG S-19264T (=DSM 44701T), isolated from a smear-ripened cheese.</title>
        <authorList>
            <consortium name="US DOE Joint Genome Institute (JGI-PGF)"/>
            <person name="Walter F."/>
            <person name="Albersmeier A."/>
            <person name="Kalinowski J."/>
            <person name="Ruckert C."/>
        </authorList>
    </citation>
    <scope>NUCLEOTIDE SEQUENCE</scope>
    <source>
        <strain evidence="1">KCTC 42731</strain>
    </source>
</reference>
<dbReference type="AlphaFoldDB" id="A0A919BFQ7"/>
<dbReference type="EMBL" id="BNCK01000003">
    <property type="protein sequence ID" value="GHF89117.1"/>
    <property type="molecule type" value="Genomic_DNA"/>
</dbReference>
<evidence type="ECO:0000313" key="1">
    <source>
        <dbReference type="EMBL" id="GHF89117.1"/>
    </source>
</evidence>
<protein>
    <submittedName>
        <fullName evidence="1">Uncharacterized protein</fullName>
    </submittedName>
</protein>
<gene>
    <name evidence="1" type="ORF">GCM10017161_16150</name>
</gene>
<evidence type="ECO:0000313" key="2">
    <source>
        <dbReference type="Proteomes" id="UP000623842"/>
    </source>
</evidence>